<evidence type="ECO:0000256" key="1">
    <source>
        <dbReference type="SAM" id="MobiDB-lite"/>
    </source>
</evidence>
<feature type="compositionally biased region" description="Acidic residues" evidence="1">
    <location>
        <begin position="282"/>
        <end position="294"/>
    </location>
</feature>
<reference evidence="3" key="1">
    <citation type="journal article" date="2018" name="Nat. Microbiol.">
        <title>Leveraging single-cell genomics to expand the fungal tree of life.</title>
        <authorList>
            <person name="Ahrendt S.R."/>
            <person name="Quandt C.A."/>
            <person name="Ciobanu D."/>
            <person name="Clum A."/>
            <person name="Salamov A."/>
            <person name="Andreopoulos B."/>
            <person name="Cheng J.F."/>
            <person name="Woyke T."/>
            <person name="Pelin A."/>
            <person name="Henrissat B."/>
            <person name="Reynolds N.K."/>
            <person name="Benny G.L."/>
            <person name="Smith M.E."/>
            <person name="James T.Y."/>
            <person name="Grigoriev I.V."/>
        </authorList>
    </citation>
    <scope>NUCLEOTIDE SEQUENCE [LARGE SCALE GENOMIC DNA]</scope>
</reference>
<name>A0A4P9YA78_9FUNG</name>
<dbReference type="EMBL" id="KZ987737">
    <property type="protein sequence ID" value="RKP15371.1"/>
    <property type="molecule type" value="Genomic_DNA"/>
</dbReference>
<evidence type="ECO:0000313" key="2">
    <source>
        <dbReference type="EMBL" id="RKP15371.1"/>
    </source>
</evidence>
<accession>A0A4P9YA78</accession>
<gene>
    <name evidence="2" type="ORF">BJ684DRAFT_14382</name>
</gene>
<protein>
    <recommendedName>
        <fullName evidence="4">Sds3-like-domain-containing protein</fullName>
    </recommendedName>
</protein>
<feature type="compositionally biased region" description="Basic and acidic residues" evidence="1">
    <location>
        <begin position="1"/>
        <end position="16"/>
    </location>
</feature>
<dbReference type="Proteomes" id="UP000267251">
    <property type="component" value="Unassembled WGS sequence"/>
</dbReference>
<feature type="compositionally biased region" description="Low complexity" evidence="1">
    <location>
        <begin position="209"/>
        <end position="235"/>
    </location>
</feature>
<keyword evidence="3" id="KW-1185">Reference proteome</keyword>
<evidence type="ECO:0000313" key="3">
    <source>
        <dbReference type="Proteomes" id="UP000267251"/>
    </source>
</evidence>
<organism evidence="2 3">
    <name type="scientific">Piptocephalis cylindrospora</name>
    <dbReference type="NCBI Taxonomy" id="1907219"/>
    <lineage>
        <taxon>Eukaryota</taxon>
        <taxon>Fungi</taxon>
        <taxon>Fungi incertae sedis</taxon>
        <taxon>Zoopagomycota</taxon>
        <taxon>Zoopagomycotina</taxon>
        <taxon>Zoopagomycetes</taxon>
        <taxon>Zoopagales</taxon>
        <taxon>Piptocephalidaceae</taxon>
        <taxon>Piptocephalis</taxon>
    </lineage>
</organism>
<evidence type="ECO:0008006" key="4">
    <source>
        <dbReference type="Google" id="ProtNLM"/>
    </source>
</evidence>
<proteinExistence type="predicted"/>
<feature type="region of interest" description="Disordered" evidence="1">
    <location>
        <begin position="202"/>
        <end position="235"/>
    </location>
</feature>
<dbReference type="AlphaFoldDB" id="A0A4P9YA78"/>
<sequence length="302" mass="33601">MPRPIDPHEDAPRPEEGSNQTLYPPQESKVDQMRRHTLNRLSRVVKKTHQDREKLYKMARTKLRLKERALLEGTDPELLGVRDIEVGRARNYLHLREGWAKQTYSQEVERVEKDYEVRMWTEKNMGVATVAQSIREMRDRVLEIRDNVTISQGSTEDLLGLHGLPSLEEVATVASTTGSLPVFRFGAGYSGMGMDGAAAVGERGRRRGASGSHGSKAGHLNSSSTSASAHPNSTTLAEGLGDAAIIRLRQAQLRRMHIATELRKEEKQQDWELVMERAGMMGDEEDDEGDDGDEVAGGSSRG</sequence>
<feature type="region of interest" description="Disordered" evidence="1">
    <location>
        <begin position="277"/>
        <end position="302"/>
    </location>
</feature>
<feature type="region of interest" description="Disordered" evidence="1">
    <location>
        <begin position="1"/>
        <end position="33"/>
    </location>
</feature>
<dbReference type="OrthoDB" id="10502072at2759"/>